<evidence type="ECO:0000313" key="6">
    <source>
        <dbReference type="Proteomes" id="UP000204231"/>
    </source>
</evidence>
<accession>A0A1C9EHH3</accession>
<evidence type="ECO:0000256" key="4">
    <source>
        <dbReference type="ARBA" id="ARBA00022898"/>
    </source>
</evidence>
<keyword evidence="6" id="KW-1185">Reference proteome</keyword>
<dbReference type="GO" id="GO:0008483">
    <property type="term" value="F:transaminase activity"/>
    <property type="evidence" value="ECO:0007669"/>
    <property type="project" value="UniProtKB-KW"/>
</dbReference>
<dbReference type="GO" id="GO:0042802">
    <property type="term" value="F:identical protein binding"/>
    <property type="evidence" value="ECO:0007669"/>
    <property type="project" value="TreeGrafter"/>
</dbReference>
<reference evidence="5 6" key="1">
    <citation type="submission" date="2016-08" db="EMBL/GenBank/DDBJ databases">
        <authorList>
            <person name="Acevedo E."/>
            <person name="Azhar M."/>
            <person name="Golebiewska U.P."/>
            <person name="Grzywna D."/>
            <person name="Guardiola R."/>
            <person name="Jackson O."/>
            <person name="John N."/>
            <person name="Kanavatsas C."/>
            <person name="Khan S."/>
            <person name="Leong J."/>
            <person name="Mansilla E."/>
            <person name="Muladjanov Y."/>
            <person name="Nouel J."/>
            <person name="Oh S."/>
            <person name="Oppedisano M."/>
            <person name="Sajid A."/>
            <person name="Samper M."/>
            <person name="Ugbeva O."/>
            <person name="Delesalle V.A."/>
            <person name="Garlena R.A."/>
            <person name="Russell D.A."/>
            <person name="Pope W.H."/>
            <person name="Jacobs-Sera D."/>
            <person name="Hendrix R.W."/>
            <person name="Hatfull G.F."/>
        </authorList>
    </citation>
    <scope>NUCLEOTIDE SEQUENCE [LARGE SCALE GENOMIC DNA]</scope>
</reference>
<protein>
    <submittedName>
        <fullName evidence="5">Aminotransferase</fullName>
    </submittedName>
</protein>
<dbReference type="Pfam" id="PF00202">
    <property type="entry name" value="Aminotran_3"/>
    <property type="match status" value="1"/>
</dbReference>
<dbReference type="RefSeq" id="YP_009288052.1">
    <property type="nucleotide sequence ID" value="NC_031080.1"/>
</dbReference>
<dbReference type="Gene3D" id="3.40.640.10">
    <property type="entry name" value="Type I PLP-dependent aspartate aminotransferase-like (Major domain)"/>
    <property type="match status" value="2"/>
</dbReference>
<sequence>MSPLEDALRKAIDEAIEPLLTDHRKVIAGAVDSPVAVQRADLHYVFDQYNTQLLDFTALQAPIGHSHPWVVKAIREHLNYYVRTGPPASHAARWPVEYARKLLDSLEHPDVDNLRVLYTEGESDATSTMVTTFTKWAMVRLVSSRNRLVDPDKVRAEVDRAREQGMTIVANETVTGFGRLGRVWGHQAYGFTPDVVIFGGPAGGGLSLGGLIGPADKLADVSTAPMAGAPLACATGAATLDALNSELLEHVREAGAVFGDRLRGVVDRFGDYLEDTAGVGLYHILDFRSPGLAESFGAATRQHGLLTASPVGSTVVVTPTLIASERELQRGVDLIAKTLEGWRTADL</sequence>
<dbReference type="KEGG" id="vg:29066617"/>
<dbReference type="Proteomes" id="UP000204231">
    <property type="component" value="Segment"/>
</dbReference>
<evidence type="ECO:0000256" key="3">
    <source>
        <dbReference type="ARBA" id="ARBA00022679"/>
    </source>
</evidence>
<dbReference type="OrthoDB" id="20560at10239"/>
<name>A0A1C9EHH3_9CAUD</name>
<evidence type="ECO:0000256" key="1">
    <source>
        <dbReference type="ARBA" id="ARBA00001933"/>
    </source>
</evidence>
<evidence type="ECO:0000256" key="2">
    <source>
        <dbReference type="ARBA" id="ARBA00022576"/>
    </source>
</evidence>
<dbReference type="InterPro" id="IPR050103">
    <property type="entry name" value="Class-III_PLP-dep_AT"/>
</dbReference>
<dbReference type="SUPFAM" id="SSF53383">
    <property type="entry name" value="PLP-dependent transferases"/>
    <property type="match status" value="1"/>
</dbReference>
<comment type="cofactor">
    <cofactor evidence="1">
        <name>pyridoxal 5'-phosphate</name>
        <dbReference type="ChEBI" id="CHEBI:597326"/>
    </cofactor>
</comment>
<dbReference type="PANTHER" id="PTHR11986:SF79">
    <property type="entry name" value="ACETYLORNITHINE AMINOTRANSFERASE, MITOCHONDRIAL"/>
    <property type="match status" value="1"/>
</dbReference>
<proteinExistence type="predicted"/>
<dbReference type="Gene3D" id="3.90.1150.10">
    <property type="entry name" value="Aspartate Aminotransferase, domain 1"/>
    <property type="match status" value="2"/>
</dbReference>
<dbReference type="GO" id="GO:0030170">
    <property type="term" value="F:pyridoxal phosphate binding"/>
    <property type="evidence" value="ECO:0007669"/>
    <property type="project" value="InterPro"/>
</dbReference>
<dbReference type="InterPro" id="IPR015421">
    <property type="entry name" value="PyrdxlP-dep_Trfase_major"/>
</dbReference>
<gene>
    <name evidence="5" type="ORF">SEA_TONENILI_219</name>
</gene>
<dbReference type="PANTHER" id="PTHR11986">
    <property type="entry name" value="AMINOTRANSFERASE CLASS III"/>
    <property type="match status" value="1"/>
</dbReference>
<dbReference type="EMBL" id="KX752698">
    <property type="protein sequence ID" value="AON96939.1"/>
    <property type="molecule type" value="Genomic_DNA"/>
</dbReference>
<dbReference type="InterPro" id="IPR015424">
    <property type="entry name" value="PyrdxlP-dep_Trfase"/>
</dbReference>
<keyword evidence="2 5" id="KW-0032">Aminotransferase</keyword>
<keyword evidence="4" id="KW-0663">Pyridoxal phosphate</keyword>
<evidence type="ECO:0000313" key="5">
    <source>
        <dbReference type="EMBL" id="AON96939.1"/>
    </source>
</evidence>
<dbReference type="InterPro" id="IPR005814">
    <property type="entry name" value="Aminotrans_3"/>
</dbReference>
<organism evidence="5 6">
    <name type="scientific">Mycobacterium phage Tonenili</name>
    <dbReference type="NCBI Taxonomy" id="1891703"/>
    <lineage>
        <taxon>Viruses</taxon>
        <taxon>Duplodnaviria</taxon>
        <taxon>Heunggongvirae</taxon>
        <taxon>Uroviricota</taxon>
        <taxon>Caudoviricetes</taxon>
        <taxon>Ceeclamvirinae</taxon>
        <taxon>Bixzunavirus</taxon>
        <taxon>Bixzunavirus tonenili</taxon>
    </lineage>
</organism>
<keyword evidence="3" id="KW-0808">Transferase</keyword>
<dbReference type="InterPro" id="IPR015422">
    <property type="entry name" value="PyrdxlP-dep_Trfase_small"/>
</dbReference>
<dbReference type="GeneID" id="29066617"/>